<organism evidence="2">
    <name type="scientific">Serpula lacrymans var. lacrymans (strain S7.3)</name>
    <name type="common">Dry rot fungus</name>
    <dbReference type="NCBI Taxonomy" id="936435"/>
    <lineage>
        <taxon>Eukaryota</taxon>
        <taxon>Fungi</taxon>
        <taxon>Dikarya</taxon>
        <taxon>Basidiomycota</taxon>
        <taxon>Agaricomycotina</taxon>
        <taxon>Agaricomycetes</taxon>
        <taxon>Agaricomycetidae</taxon>
        <taxon>Boletales</taxon>
        <taxon>Coniophorineae</taxon>
        <taxon>Serpulaceae</taxon>
        <taxon>Serpula</taxon>
    </lineage>
</organism>
<keyword evidence="2" id="KW-1185">Reference proteome</keyword>
<reference evidence="2" key="1">
    <citation type="journal article" date="2011" name="Science">
        <title>The plant cell wall-decomposing machinery underlies the functional diversity of forest fungi.</title>
        <authorList>
            <person name="Eastwood D.C."/>
            <person name="Floudas D."/>
            <person name="Binder M."/>
            <person name="Majcherczyk A."/>
            <person name="Schneider P."/>
            <person name="Aerts A."/>
            <person name="Asiegbu F.O."/>
            <person name="Baker S.E."/>
            <person name="Barry K."/>
            <person name="Bendiksby M."/>
            <person name="Blumentritt M."/>
            <person name="Coutinho P.M."/>
            <person name="Cullen D."/>
            <person name="de Vries R.P."/>
            <person name="Gathman A."/>
            <person name="Goodell B."/>
            <person name="Henrissat B."/>
            <person name="Ihrmark K."/>
            <person name="Kauserud H."/>
            <person name="Kohler A."/>
            <person name="LaButti K."/>
            <person name="Lapidus A."/>
            <person name="Lavin J.L."/>
            <person name="Lee Y.-H."/>
            <person name="Lindquist E."/>
            <person name="Lilly W."/>
            <person name="Lucas S."/>
            <person name="Morin E."/>
            <person name="Murat C."/>
            <person name="Oguiza J.A."/>
            <person name="Park J."/>
            <person name="Pisabarro A.G."/>
            <person name="Riley R."/>
            <person name="Rosling A."/>
            <person name="Salamov A."/>
            <person name="Schmidt O."/>
            <person name="Schmutz J."/>
            <person name="Skrede I."/>
            <person name="Stenlid J."/>
            <person name="Wiebenga A."/>
            <person name="Xie X."/>
            <person name="Kuees U."/>
            <person name="Hibbett D.S."/>
            <person name="Hoffmeister D."/>
            <person name="Hoegberg N."/>
            <person name="Martin F."/>
            <person name="Grigoriev I.V."/>
            <person name="Watkinson S.C."/>
        </authorList>
    </citation>
    <scope>NUCLEOTIDE SEQUENCE [LARGE SCALE GENOMIC DNA]</scope>
    <source>
        <strain evidence="2">strain S7.3</strain>
    </source>
</reference>
<sequence>MSNAAAPKPTMIGKIDDFDGTPDNAQRWILSTDLHFDINDTIYNSDKKKKVSACSLVWSRVTSGWGKGGGAAILSCWDDVGGVAVCGLSELPLALWDLVVGRCDVLSTFSSQT</sequence>
<dbReference type="InParanoid" id="F8QDT3"/>
<evidence type="ECO:0000313" key="2">
    <source>
        <dbReference type="Proteomes" id="UP000008063"/>
    </source>
</evidence>
<dbReference type="OrthoDB" id="3263571at2759"/>
<dbReference type="AlphaFoldDB" id="F8QDT3"/>
<evidence type="ECO:0000313" key="1">
    <source>
        <dbReference type="EMBL" id="EGN93754.1"/>
    </source>
</evidence>
<gene>
    <name evidence="1" type="ORF">SERLA73DRAFT_156290</name>
</gene>
<dbReference type="Proteomes" id="UP000008063">
    <property type="component" value="Unassembled WGS sequence"/>
</dbReference>
<protein>
    <submittedName>
        <fullName evidence="1">Uncharacterized protein</fullName>
    </submittedName>
</protein>
<proteinExistence type="predicted"/>
<dbReference type="EMBL" id="GL945491">
    <property type="protein sequence ID" value="EGN93754.1"/>
    <property type="molecule type" value="Genomic_DNA"/>
</dbReference>
<accession>F8QDT3</accession>
<name>F8QDT3_SERL3</name>
<dbReference type="HOGENOM" id="CLU_2135061_0_0_1"/>